<sequence length="182" mass="20692">MDSEEVKKKMEKHIMKLKSQLVTITIPAVQNAVIEKVPVPLNDAKRHVLLNTVATVSMKNKELIVVTPTKQAMGPNIVIGLKIYNADFSPRIDRESGNVFVNIPKPSKETLQLLREKVKSKVDYALSDIKNEHKKALTHLSDIQDFISKNDAFQFKQHLNELVKEQCKLANEMSETKLKEFS</sequence>
<feature type="domain" description="Ribosome recycling factor" evidence="3">
    <location>
        <begin position="17"/>
        <end position="180"/>
    </location>
</feature>
<name>X6MCH3_RETFI</name>
<evidence type="ECO:0000313" key="5">
    <source>
        <dbReference type="Proteomes" id="UP000023152"/>
    </source>
</evidence>
<proteinExistence type="inferred from homology"/>
<dbReference type="AlphaFoldDB" id="X6MCH3"/>
<dbReference type="Gene3D" id="1.10.132.20">
    <property type="entry name" value="Ribosome-recycling factor"/>
    <property type="match status" value="1"/>
</dbReference>
<comment type="similarity">
    <text evidence="1">Belongs to the RRF family.</text>
</comment>
<dbReference type="EMBL" id="ASPP01022715">
    <property type="protein sequence ID" value="ETO11147.1"/>
    <property type="molecule type" value="Genomic_DNA"/>
</dbReference>
<dbReference type="GO" id="GO:0006412">
    <property type="term" value="P:translation"/>
    <property type="evidence" value="ECO:0007669"/>
    <property type="project" value="UniProtKB-KW"/>
</dbReference>
<reference evidence="4 5" key="1">
    <citation type="journal article" date="2013" name="Curr. Biol.">
        <title>The Genome of the Foraminiferan Reticulomyxa filosa.</title>
        <authorList>
            <person name="Glockner G."/>
            <person name="Hulsmann N."/>
            <person name="Schleicher M."/>
            <person name="Noegel A.A."/>
            <person name="Eichinger L."/>
            <person name="Gallinger C."/>
            <person name="Pawlowski J."/>
            <person name="Sierra R."/>
            <person name="Euteneuer U."/>
            <person name="Pillet L."/>
            <person name="Moustafa A."/>
            <person name="Platzer M."/>
            <person name="Groth M."/>
            <person name="Szafranski K."/>
            <person name="Schliwa M."/>
        </authorList>
    </citation>
    <scope>NUCLEOTIDE SEQUENCE [LARGE SCALE GENOMIC DNA]</scope>
</reference>
<dbReference type="GO" id="GO:0043023">
    <property type="term" value="F:ribosomal large subunit binding"/>
    <property type="evidence" value="ECO:0007669"/>
    <property type="project" value="TreeGrafter"/>
</dbReference>
<dbReference type="SUPFAM" id="SSF55194">
    <property type="entry name" value="Ribosome recycling factor, RRF"/>
    <property type="match status" value="1"/>
</dbReference>
<evidence type="ECO:0000256" key="2">
    <source>
        <dbReference type="ARBA" id="ARBA00022917"/>
    </source>
</evidence>
<dbReference type="Proteomes" id="UP000023152">
    <property type="component" value="Unassembled WGS sequence"/>
</dbReference>
<dbReference type="Gene3D" id="3.30.1360.40">
    <property type="match status" value="1"/>
</dbReference>
<dbReference type="InterPro" id="IPR002661">
    <property type="entry name" value="Ribosome_recyc_fac"/>
</dbReference>
<accession>X6MCH3</accession>
<evidence type="ECO:0000313" key="4">
    <source>
        <dbReference type="EMBL" id="ETO11147.1"/>
    </source>
</evidence>
<keyword evidence="2" id="KW-0648">Protein biosynthesis</keyword>
<keyword evidence="5" id="KW-1185">Reference proteome</keyword>
<organism evidence="4 5">
    <name type="scientific">Reticulomyxa filosa</name>
    <dbReference type="NCBI Taxonomy" id="46433"/>
    <lineage>
        <taxon>Eukaryota</taxon>
        <taxon>Sar</taxon>
        <taxon>Rhizaria</taxon>
        <taxon>Retaria</taxon>
        <taxon>Foraminifera</taxon>
        <taxon>Monothalamids</taxon>
        <taxon>Reticulomyxidae</taxon>
        <taxon>Reticulomyxa</taxon>
    </lineage>
</organism>
<dbReference type="InterPro" id="IPR023584">
    <property type="entry name" value="Ribosome_recyc_fac_dom"/>
</dbReference>
<gene>
    <name evidence="4" type="ORF">RFI_26230</name>
</gene>
<evidence type="ECO:0000259" key="3">
    <source>
        <dbReference type="Pfam" id="PF01765"/>
    </source>
</evidence>
<dbReference type="GO" id="GO:0005739">
    <property type="term" value="C:mitochondrion"/>
    <property type="evidence" value="ECO:0007669"/>
    <property type="project" value="TreeGrafter"/>
</dbReference>
<evidence type="ECO:0000256" key="1">
    <source>
        <dbReference type="ARBA" id="ARBA00005912"/>
    </source>
</evidence>
<dbReference type="PANTHER" id="PTHR20982:SF3">
    <property type="entry name" value="MITOCHONDRIAL RIBOSOME RECYCLING FACTOR PSEUDO 1"/>
    <property type="match status" value="1"/>
</dbReference>
<protein>
    <submittedName>
        <fullName evidence="4">Ribosome recycling factor (RRF)</fullName>
    </submittedName>
</protein>
<dbReference type="PANTHER" id="PTHR20982">
    <property type="entry name" value="RIBOSOME RECYCLING FACTOR"/>
    <property type="match status" value="1"/>
</dbReference>
<dbReference type="InterPro" id="IPR036191">
    <property type="entry name" value="RRF_sf"/>
</dbReference>
<comment type="caution">
    <text evidence="4">The sequence shown here is derived from an EMBL/GenBank/DDBJ whole genome shotgun (WGS) entry which is preliminary data.</text>
</comment>
<dbReference type="Pfam" id="PF01765">
    <property type="entry name" value="RRF"/>
    <property type="match status" value="1"/>
</dbReference>